<evidence type="ECO:0000313" key="5">
    <source>
        <dbReference type="EMBL" id="ALA59671.1"/>
    </source>
</evidence>
<dbReference type="OrthoDB" id="8969464at2"/>
<sequence>MAPSLEQNKILAQLPESEKEALRGSLTPVSLQTKEEISYVGSPLRHIYFPLDAAISLMDMQPAGRTVEVAVIGSEGCSCSYVIDGLTESPSRIVVQMGGAALRLDAAALRASLARTPLLVRMIRRYNTVLFRHAVISVGCSQFHSVEQRLARWLLAQYHRTGSTTFPFTHEFIAEQLGSQRATVTETLVHCQATGLVQYGYGTVELRNISGLQAVACECFRLATQAIDDYLRDIRTYRA</sequence>
<dbReference type="Pfam" id="PF13545">
    <property type="entry name" value="HTH_Crp_2"/>
    <property type="match status" value="1"/>
</dbReference>
<proteinExistence type="predicted"/>
<feature type="domain" description="HTH crp-type" evidence="4">
    <location>
        <begin position="148"/>
        <end position="214"/>
    </location>
</feature>
<dbReference type="Gene3D" id="2.60.120.10">
    <property type="entry name" value="Jelly Rolls"/>
    <property type="match status" value="1"/>
</dbReference>
<evidence type="ECO:0000259" key="4">
    <source>
        <dbReference type="Pfam" id="PF13545"/>
    </source>
</evidence>
<dbReference type="InterPro" id="IPR036390">
    <property type="entry name" value="WH_DNA-bd_sf"/>
</dbReference>
<evidence type="ECO:0000313" key="6">
    <source>
        <dbReference type="Proteomes" id="UP000069205"/>
    </source>
</evidence>
<dbReference type="GO" id="GO:0006355">
    <property type="term" value="P:regulation of DNA-templated transcription"/>
    <property type="evidence" value="ECO:0007669"/>
    <property type="project" value="InterPro"/>
</dbReference>
<evidence type="ECO:0000256" key="3">
    <source>
        <dbReference type="ARBA" id="ARBA00023163"/>
    </source>
</evidence>
<accession>A0A0K2GFE2</accession>
<dbReference type="SUPFAM" id="SSF51206">
    <property type="entry name" value="cAMP-binding domain-like"/>
    <property type="match status" value="1"/>
</dbReference>
<evidence type="ECO:0000256" key="2">
    <source>
        <dbReference type="ARBA" id="ARBA00023125"/>
    </source>
</evidence>
<dbReference type="EMBL" id="CP011801">
    <property type="protein sequence ID" value="ALA59671.1"/>
    <property type="molecule type" value="Genomic_DNA"/>
</dbReference>
<dbReference type="Proteomes" id="UP000069205">
    <property type="component" value="Chromosome"/>
</dbReference>
<keyword evidence="6" id="KW-1185">Reference proteome</keyword>
<reference evidence="5 6" key="1">
    <citation type="journal article" date="2015" name="Proc. Natl. Acad. Sci. U.S.A.">
        <title>Expanded metabolic versatility of ubiquitous nitrite-oxidizing bacteria from the genus Nitrospira.</title>
        <authorList>
            <person name="Koch H."/>
            <person name="Lucker S."/>
            <person name="Albertsen M."/>
            <person name="Kitzinger K."/>
            <person name="Herbold C."/>
            <person name="Spieck E."/>
            <person name="Nielsen P.H."/>
            <person name="Wagner M."/>
            <person name="Daims H."/>
        </authorList>
    </citation>
    <scope>NUCLEOTIDE SEQUENCE [LARGE SCALE GENOMIC DNA]</scope>
    <source>
        <strain evidence="5 6">NSP M-1</strain>
    </source>
</reference>
<dbReference type="Gene3D" id="1.10.10.10">
    <property type="entry name" value="Winged helix-like DNA-binding domain superfamily/Winged helix DNA-binding domain"/>
    <property type="match status" value="1"/>
</dbReference>
<keyword evidence="3" id="KW-0804">Transcription</keyword>
<keyword evidence="2" id="KW-0238">DNA-binding</keyword>
<dbReference type="InterPro" id="IPR018490">
    <property type="entry name" value="cNMP-bd_dom_sf"/>
</dbReference>
<dbReference type="PATRIC" id="fig|42253.5.peg.3232"/>
<gene>
    <name evidence="5" type="ORF">NITMOv2_3278</name>
</gene>
<organism evidence="5 6">
    <name type="scientific">Nitrospira moscoviensis</name>
    <dbReference type="NCBI Taxonomy" id="42253"/>
    <lineage>
        <taxon>Bacteria</taxon>
        <taxon>Pseudomonadati</taxon>
        <taxon>Nitrospirota</taxon>
        <taxon>Nitrospiria</taxon>
        <taxon>Nitrospirales</taxon>
        <taxon>Nitrospiraceae</taxon>
        <taxon>Nitrospira</taxon>
    </lineage>
</organism>
<dbReference type="STRING" id="42253.NITMOv2_3278"/>
<dbReference type="KEGG" id="nmv:NITMOv2_3278"/>
<name>A0A0K2GFE2_NITMO</name>
<dbReference type="SUPFAM" id="SSF46785">
    <property type="entry name" value="Winged helix' DNA-binding domain"/>
    <property type="match status" value="1"/>
</dbReference>
<dbReference type="InterPro" id="IPR036388">
    <property type="entry name" value="WH-like_DNA-bd_sf"/>
</dbReference>
<dbReference type="AlphaFoldDB" id="A0A0K2GFE2"/>
<keyword evidence="1" id="KW-0805">Transcription regulation</keyword>
<dbReference type="GO" id="GO:0003677">
    <property type="term" value="F:DNA binding"/>
    <property type="evidence" value="ECO:0007669"/>
    <property type="project" value="UniProtKB-KW"/>
</dbReference>
<protein>
    <submittedName>
        <fullName evidence="5">Putative Transcriptional regulator, Crp/Fnr family</fullName>
    </submittedName>
</protein>
<evidence type="ECO:0000256" key="1">
    <source>
        <dbReference type="ARBA" id="ARBA00023015"/>
    </source>
</evidence>
<dbReference type="InterPro" id="IPR014710">
    <property type="entry name" value="RmlC-like_jellyroll"/>
</dbReference>
<dbReference type="InterPro" id="IPR012318">
    <property type="entry name" value="HTH_CRP"/>
</dbReference>
<dbReference type="RefSeq" id="WP_053380644.1">
    <property type="nucleotide sequence ID" value="NZ_CP011801.1"/>
</dbReference>